<feature type="domain" description="RUN" evidence="6">
    <location>
        <begin position="145"/>
        <end position="269"/>
    </location>
</feature>
<dbReference type="GO" id="GO:0032880">
    <property type="term" value="P:regulation of protein localization"/>
    <property type="evidence" value="ECO:0007669"/>
    <property type="project" value="TreeGrafter"/>
</dbReference>
<evidence type="ECO:0000256" key="3">
    <source>
        <dbReference type="ARBA" id="ARBA00022490"/>
    </source>
</evidence>
<dbReference type="GO" id="GO:0010008">
    <property type="term" value="C:endosome membrane"/>
    <property type="evidence" value="ECO:0007669"/>
    <property type="project" value="TreeGrafter"/>
</dbReference>
<dbReference type="GO" id="GO:0007030">
    <property type="term" value="P:Golgi organization"/>
    <property type="evidence" value="ECO:0007669"/>
    <property type="project" value="TreeGrafter"/>
</dbReference>
<comment type="caution">
    <text evidence="7">The sequence shown here is derived from an EMBL/GenBank/DDBJ whole genome shotgun (WGS) entry which is preliminary data.</text>
</comment>
<dbReference type="PROSITE" id="PS50003">
    <property type="entry name" value="PH_DOMAIN"/>
    <property type="match status" value="1"/>
</dbReference>
<evidence type="ECO:0000259" key="5">
    <source>
        <dbReference type="PROSITE" id="PS50003"/>
    </source>
</evidence>
<dbReference type="PROSITE" id="PS50826">
    <property type="entry name" value="RUN"/>
    <property type="match status" value="1"/>
</dbReference>
<dbReference type="InterPro" id="IPR053015">
    <property type="entry name" value="PH_domain-containing_M2"/>
</dbReference>
<dbReference type="PANTHER" id="PTHR46556">
    <property type="entry name" value="PLECKSTRIN HOMOLOGY DOMAIN-CONTAINING FAMILY M MEMBER 2"/>
    <property type="match status" value="1"/>
</dbReference>
<dbReference type="SUPFAM" id="SSF140741">
    <property type="entry name" value="RUN domain-like"/>
    <property type="match status" value="1"/>
</dbReference>
<evidence type="ECO:0000259" key="6">
    <source>
        <dbReference type="PROSITE" id="PS50826"/>
    </source>
</evidence>
<dbReference type="GeneID" id="9813942"/>
<dbReference type="InterPro" id="IPR016197">
    <property type="entry name" value="Chromo-like_dom_sf"/>
</dbReference>
<feature type="domain" description="PH" evidence="5">
    <location>
        <begin position="572"/>
        <end position="667"/>
    </location>
</feature>
<accession>A0A6A5G3R1</accession>
<evidence type="ECO:0000256" key="1">
    <source>
        <dbReference type="ARBA" id="ARBA00004496"/>
    </source>
</evidence>
<evidence type="ECO:0000256" key="2">
    <source>
        <dbReference type="ARBA" id="ARBA00004656"/>
    </source>
</evidence>
<dbReference type="InterPro" id="IPR011993">
    <property type="entry name" value="PH-like_dom_sf"/>
</dbReference>
<dbReference type="GO" id="GO:0019894">
    <property type="term" value="F:kinesin binding"/>
    <property type="evidence" value="ECO:0007669"/>
    <property type="project" value="TreeGrafter"/>
</dbReference>
<comment type="subcellular location">
    <subcellularLocation>
        <location evidence="1">Cytoplasm</location>
    </subcellularLocation>
    <subcellularLocation>
        <location evidence="2">Lysosome membrane</location>
    </subcellularLocation>
</comment>
<name>A0A6A5G3R1_CAERE</name>
<proteinExistence type="predicted"/>
<dbReference type="SUPFAM" id="SSF54160">
    <property type="entry name" value="Chromo domain-like"/>
    <property type="match status" value="1"/>
</dbReference>
<keyword evidence="4" id="KW-0458">Lysosome</keyword>
<dbReference type="InterPro" id="IPR001849">
    <property type="entry name" value="PH_domain"/>
</dbReference>
<dbReference type="GO" id="GO:0005765">
    <property type="term" value="C:lysosomal membrane"/>
    <property type="evidence" value="ECO:0007669"/>
    <property type="project" value="UniProtKB-SubCell"/>
</dbReference>
<dbReference type="CDD" id="cd20104">
    <property type="entry name" value="MBT_PHF20L1-like"/>
    <property type="match status" value="1"/>
</dbReference>
<dbReference type="Pfam" id="PF11717">
    <property type="entry name" value="Tudor-knot"/>
    <property type="match status" value="1"/>
</dbReference>
<dbReference type="Proteomes" id="UP000483820">
    <property type="component" value="Chromosome X"/>
</dbReference>
<dbReference type="RefSeq" id="XP_003102030.2">
    <property type="nucleotide sequence ID" value="XM_003101982.2"/>
</dbReference>
<dbReference type="CTD" id="9813942"/>
<dbReference type="Gene3D" id="2.30.29.30">
    <property type="entry name" value="Pleckstrin-homology domain (PH domain)/Phosphotyrosine-binding domain (PTB)"/>
    <property type="match status" value="1"/>
</dbReference>
<dbReference type="Gene3D" id="1.20.58.900">
    <property type="match status" value="1"/>
</dbReference>
<gene>
    <name evidence="7" type="ORF">GCK72_026014</name>
</gene>
<protein>
    <recommendedName>
        <fullName evidence="9">PH domain-containing protein</fullName>
    </recommendedName>
</protein>
<dbReference type="Pfam" id="PF23142">
    <property type="entry name" value="PH_PLEKHM2"/>
    <property type="match status" value="1"/>
</dbReference>
<dbReference type="InterPro" id="IPR057288">
    <property type="entry name" value="PH_PLEKHM2"/>
</dbReference>
<organism evidence="7 8">
    <name type="scientific">Caenorhabditis remanei</name>
    <name type="common">Caenorhabditis vulgaris</name>
    <dbReference type="NCBI Taxonomy" id="31234"/>
    <lineage>
        <taxon>Eukaryota</taxon>
        <taxon>Metazoa</taxon>
        <taxon>Ecdysozoa</taxon>
        <taxon>Nematoda</taxon>
        <taxon>Chromadorea</taxon>
        <taxon>Rhabditida</taxon>
        <taxon>Rhabditina</taxon>
        <taxon>Rhabditomorpha</taxon>
        <taxon>Rhabditoidea</taxon>
        <taxon>Rhabditidae</taxon>
        <taxon>Peloderinae</taxon>
        <taxon>Caenorhabditis</taxon>
    </lineage>
</organism>
<dbReference type="InterPro" id="IPR037213">
    <property type="entry name" value="Run_dom_sf"/>
</dbReference>
<dbReference type="Gene3D" id="2.30.30.140">
    <property type="match status" value="1"/>
</dbReference>
<dbReference type="InterPro" id="IPR004012">
    <property type="entry name" value="Run_dom"/>
</dbReference>
<keyword evidence="3" id="KW-0963">Cytoplasm</keyword>
<dbReference type="KEGG" id="crq:GCK72_026014"/>
<evidence type="ECO:0008006" key="9">
    <source>
        <dbReference type="Google" id="ProtNLM"/>
    </source>
</evidence>
<evidence type="ECO:0000256" key="4">
    <source>
        <dbReference type="ARBA" id="ARBA00023228"/>
    </source>
</evidence>
<evidence type="ECO:0000313" key="8">
    <source>
        <dbReference type="Proteomes" id="UP000483820"/>
    </source>
</evidence>
<dbReference type="GO" id="GO:0032418">
    <property type="term" value="P:lysosome localization"/>
    <property type="evidence" value="ECO:0007669"/>
    <property type="project" value="TreeGrafter"/>
</dbReference>
<dbReference type="InterPro" id="IPR025995">
    <property type="entry name" value="Tudor-knot"/>
</dbReference>
<dbReference type="PANTHER" id="PTHR46556:SF1">
    <property type="entry name" value="PLECKSTRIN HOMOLOGY DOMAIN-CONTAINING FAMILY M MEMBER 2"/>
    <property type="match status" value="1"/>
</dbReference>
<dbReference type="SMART" id="SM00233">
    <property type="entry name" value="PH"/>
    <property type="match status" value="1"/>
</dbReference>
<dbReference type="AlphaFoldDB" id="A0A6A5G3R1"/>
<evidence type="ECO:0000313" key="7">
    <source>
        <dbReference type="EMBL" id="KAF1749546.1"/>
    </source>
</evidence>
<dbReference type="SUPFAM" id="SSF50729">
    <property type="entry name" value="PH domain-like"/>
    <property type="match status" value="1"/>
</dbReference>
<sequence>MSDFTIGENVSVFWEKQEKGPVTMSCRRSLGTQYEAKITDIKNVKGVPSVKIHYLNWNKRFDEWVPANSPRLVKIKNQNSPIAAVVKELKRASTMVENTDSKRAKSSVAVEKTEEAHYTRDQHGEFQNLIERLVHKILRETDIVDTDNADGRKLFNFVDTFFSYGLLTADGTYWRFISQFLPCVEQRMIIFECPNANDRVLSIEWLKTSFNKGTLYFLLFALTKQISKIDMHQFYHINSCLRNDGLVEAVTELMERLSTVQFAFKTSRQLRQEPLPSAVVEPCVVQDSSRAAARQRKLTGKEASQEVVPNRISTEVSSLLTQAIEQDILLDELVRTRNHRLNTDTIKQSFVRVKQEEPEMPECNLADGEFQMSQRDALHLAINVFEKSSEKIITCFKVLEKFHSDCIKLRFFVMTNYNSYVFDFRHKTHLGSPGTTTNLSSEGFFIPMIRMAHDRIKAIKVGIDNLSFVLEANENGFSHFIENVERDDKTVFTYTAALAGLECGASFINTLGNIIEQSNPLLTERIMVDSKIGYMRMLQPNLKKLLSRAIDICSAALCFWYEQSYAERVPSMTTKSGYLFKTIAGVGMRRSQIADERYCVIVRNSLHVFLDSNCQREDVVINLSTATMYSTGRVTFQLRGPEGHFEFESSCQKDYAEWMTVLGHVMENKATPENMTPCLTVLLEGSIAVVQEGETFWADGFLRLLNEIPGDSFQQVIVVYPSKYKGSFTANCAPAFCLVTGEQSIHYFFLRFTKELERFTNSIEVIYGLKHRKLDEPMMQTPVGKTIHNTCCLAKNLWPI</sequence>
<reference evidence="7 8" key="1">
    <citation type="submission" date="2019-12" db="EMBL/GenBank/DDBJ databases">
        <title>Chromosome-level assembly of the Caenorhabditis remanei genome.</title>
        <authorList>
            <person name="Teterina A.A."/>
            <person name="Willis J.H."/>
            <person name="Phillips P.C."/>
        </authorList>
    </citation>
    <scope>NUCLEOTIDE SEQUENCE [LARGE SCALE GENOMIC DNA]</scope>
    <source>
        <strain evidence="7 8">PX506</strain>
        <tissue evidence="7">Whole organism</tissue>
    </source>
</reference>
<dbReference type="EMBL" id="WUAV01000006">
    <property type="protein sequence ID" value="KAF1749546.1"/>
    <property type="molecule type" value="Genomic_DNA"/>
</dbReference>